<evidence type="ECO:0000256" key="12">
    <source>
        <dbReference type="ARBA" id="ARBA00023180"/>
    </source>
</evidence>
<evidence type="ECO:0000256" key="3">
    <source>
        <dbReference type="ARBA" id="ARBA00022692"/>
    </source>
</evidence>
<feature type="transmembrane region" description="Helical" evidence="15">
    <location>
        <begin position="356"/>
        <end position="381"/>
    </location>
</feature>
<dbReference type="GO" id="GO:0004909">
    <property type="term" value="F:interleukin-1, type I, activating receptor activity"/>
    <property type="evidence" value="ECO:0007669"/>
    <property type="project" value="InterPro"/>
</dbReference>
<keyword evidence="10" id="KW-1015">Disulfide bond</keyword>
<dbReference type="InterPro" id="IPR007110">
    <property type="entry name" value="Ig-like_dom"/>
</dbReference>
<evidence type="ECO:0000256" key="16">
    <source>
        <dbReference type="SAM" id="SignalP"/>
    </source>
</evidence>
<evidence type="ECO:0000256" key="5">
    <source>
        <dbReference type="ARBA" id="ARBA00022737"/>
    </source>
</evidence>
<keyword evidence="20" id="KW-1185">Reference proteome</keyword>
<dbReference type="InterPro" id="IPR000157">
    <property type="entry name" value="TIR_dom"/>
</dbReference>
<feature type="domain" description="Ig-like" evidence="18">
    <location>
        <begin position="156"/>
        <end position="235"/>
    </location>
</feature>
<keyword evidence="7 15" id="KW-1133">Transmembrane helix</keyword>
<keyword evidence="12" id="KW-0325">Glycoprotein</keyword>
<dbReference type="SUPFAM" id="SSF48726">
    <property type="entry name" value="Immunoglobulin"/>
    <property type="match status" value="3"/>
</dbReference>
<dbReference type="Pfam" id="PF01582">
    <property type="entry name" value="TIR"/>
    <property type="match status" value="1"/>
</dbReference>
<accession>A0AAV3B946</accession>
<evidence type="ECO:0000256" key="8">
    <source>
        <dbReference type="ARBA" id="ARBA00023027"/>
    </source>
</evidence>
<feature type="domain" description="Ig-like" evidence="18">
    <location>
        <begin position="39"/>
        <end position="133"/>
    </location>
</feature>
<evidence type="ECO:0000256" key="7">
    <source>
        <dbReference type="ARBA" id="ARBA00022989"/>
    </source>
</evidence>
<dbReference type="SMART" id="SM00409">
    <property type="entry name" value="IG"/>
    <property type="match status" value="3"/>
</dbReference>
<dbReference type="InterPro" id="IPR013783">
    <property type="entry name" value="Ig-like_fold"/>
</dbReference>
<dbReference type="Gene3D" id="3.40.50.10140">
    <property type="entry name" value="Toll/interleukin-1 receptor homology (TIR) domain"/>
    <property type="match status" value="1"/>
</dbReference>
<dbReference type="SMART" id="SM00255">
    <property type="entry name" value="TIR"/>
    <property type="match status" value="1"/>
</dbReference>
<dbReference type="PANTHER" id="PTHR11890:SF26">
    <property type="entry name" value="INTERLEUKIN-1 RECEPTOR TYPE 1"/>
    <property type="match status" value="1"/>
</dbReference>
<dbReference type="InterPro" id="IPR036179">
    <property type="entry name" value="Ig-like_dom_sf"/>
</dbReference>
<dbReference type="InterPro" id="IPR003598">
    <property type="entry name" value="Ig_sub2"/>
</dbReference>
<evidence type="ECO:0008006" key="21">
    <source>
        <dbReference type="Google" id="ProtNLM"/>
    </source>
</evidence>
<evidence type="ECO:0000313" key="20">
    <source>
        <dbReference type="Proteomes" id="UP001181693"/>
    </source>
</evidence>
<name>A0AAV3B946_PYXAD</name>
<keyword evidence="13" id="KW-0395">Inflammatory response</keyword>
<dbReference type="PROSITE" id="PS50835">
    <property type="entry name" value="IG_LIKE"/>
    <property type="match status" value="3"/>
</dbReference>
<evidence type="ECO:0000256" key="10">
    <source>
        <dbReference type="ARBA" id="ARBA00023157"/>
    </source>
</evidence>
<comment type="subcellular location">
    <subcellularLocation>
        <location evidence="1">Membrane</location>
        <topology evidence="1">Single-pass type I membrane protein</topology>
    </subcellularLocation>
</comment>
<feature type="domain" description="Ig-like" evidence="18">
    <location>
        <begin position="242"/>
        <end position="345"/>
    </location>
</feature>
<dbReference type="PRINTS" id="PR01538">
    <property type="entry name" value="INTRLEUKN1R1"/>
</dbReference>
<gene>
    <name evidence="19" type="ORF">GDO54_000953</name>
</gene>
<evidence type="ECO:0000256" key="13">
    <source>
        <dbReference type="ARBA" id="ARBA00023198"/>
    </source>
</evidence>
<feature type="signal peptide" evidence="16">
    <location>
        <begin position="1"/>
        <end position="36"/>
    </location>
</feature>
<evidence type="ECO:0000259" key="17">
    <source>
        <dbReference type="PROSITE" id="PS50104"/>
    </source>
</evidence>
<protein>
    <recommendedName>
        <fullName evidence="21">Interleukin-1 receptor type 1</fullName>
    </recommendedName>
</protein>
<evidence type="ECO:0000256" key="4">
    <source>
        <dbReference type="ARBA" id="ARBA00022729"/>
    </source>
</evidence>
<evidence type="ECO:0000313" key="19">
    <source>
        <dbReference type="EMBL" id="DBA33240.1"/>
    </source>
</evidence>
<keyword evidence="14" id="KW-0393">Immunoglobulin domain</keyword>
<proteinExistence type="inferred from homology"/>
<comment type="caution">
    <text evidence="19">The sequence shown here is derived from an EMBL/GenBank/DDBJ whole genome shotgun (WGS) entry which is preliminary data.</text>
</comment>
<keyword evidence="8" id="KW-0520">NAD</keyword>
<evidence type="ECO:0000256" key="1">
    <source>
        <dbReference type="ARBA" id="ARBA00004479"/>
    </source>
</evidence>
<dbReference type="GO" id="GO:0016020">
    <property type="term" value="C:membrane"/>
    <property type="evidence" value="ECO:0007669"/>
    <property type="project" value="UniProtKB-SubCell"/>
</dbReference>
<feature type="domain" description="TIR" evidence="17">
    <location>
        <begin position="403"/>
        <end position="557"/>
    </location>
</feature>
<dbReference type="InterPro" id="IPR004076">
    <property type="entry name" value="IL-1_rcpt_I-typ"/>
</dbReference>
<dbReference type="AlphaFoldDB" id="A0AAV3B946"/>
<dbReference type="PANTHER" id="PTHR11890">
    <property type="entry name" value="INTERLEUKIN-1 RECEPTOR FAMILY MEMBER"/>
    <property type="match status" value="1"/>
</dbReference>
<dbReference type="InterPro" id="IPR015621">
    <property type="entry name" value="IL-1_rcpt_fam"/>
</dbReference>
<keyword evidence="4 16" id="KW-0732">Signal</keyword>
<dbReference type="FunFam" id="2.60.40.10:FF:000188">
    <property type="entry name" value="Interleukin-1 receptor accessory protein-like 1"/>
    <property type="match status" value="1"/>
</dbReference>
<evidence type="ECO:0000256" key="15">
    <source>
        <dbReference type="SAM" id="Phobius"/>
    </source>
</evidence>
<keyword evidence="3 15" id="KW-0812">Transmembrane</keyword>
<keyword evidence="6" id="KW-0378">Hydrolase</keyword>
<dbReference type="InterPro" id="IPR013151">
    <property type="entry name" value="Immunoglobulin_dom"/>
</dbReference>
<dbReference type="SMART" id="SM00408">
    <property type="entry name" value="IGc2"/>
    <property type="match status" value="3"/>
</dbReference>
<dbReference type="InterPro" id="IPR004074">
    <property type="entry name" value="IL-1_rcpt_I/II-typ"/>
</dbReference>
<dbReference type="Proteomes" id="UP001181693">
    <property type="component" value="Unassembled WGS sequence"/>
</dbReference>
<feature type="chain" id="PRO_5043842210" description="Interleukin-1 receptor type 1" evidence="16">
    <location>
        <begin position="37"/>
        <end position="575"/>
    </location>
</feature>
<dbReference type="GO" id="GO:0016787">
    <property type="term" value="F:hydrolase activity"/>
    <property type="evidence" value="ECO:0007669"/>
    <property type="project" value="UniProtKB-KW"/>
</dbReference>
<dbReference type="PROSITE" id="PS50104">
    <property type="entry name" value="TIR"/>
    <property type="match status" value="1"/>
</dbReference>
<dbReference type="InterPro" id="IPR003599">
    <property type="entry name" value="Ig_sub"/>
</dbReference>
<dbReference type="InterPro" id="IPR035897">
    <property type="entry name" value="Toll_tir_struct_dom_sf"/>
</dbReference>
<dbReference type="FunFam" id="3.40.50.10140:FF:000002">
    <property type="entry name" value="Interleukin 1 receptor accessory protein"/>
    <property type="match status" value="1"/>
</dbReference>
<comment type="similarity">
    <text evidence="2">Belongs to the interleukin-1 receptor family.</text>
</comment>
<keyword evidence="9 15" id="KW-0472">Membrane</keyword>
<evidence type="ECO:0000256" key="14">
    <source>
        <dbReference type="ARBA" id="ARBA00023319"/>
    </source>
</evidence>
<dbReference type="GO" id="GO:0006954">
    <property type="term" value="P:inflammatory response"/>
    <property type="evidence" value="ECO:0007669"/>
    <property type="project" value="UniProtKB-KW"/>
</dbReference>
<dbReference type="PRINTS" id="PR01536">
    <property type="entry name" value="INTRLKN1R12F"/>
</dbReference>
<dbReference type="SUPFAM" id="SSF52200">
    <property type="entry name" value="Toll/Interleukin receptor TIR domain"/>
    <property type="match status" value="1"/>
</dbReference>
<evidence type="ECO:0000256" key="6">
    <source>
        <dbReference type="ARBA" id="ARBA00022801"/>
    </source>
</evidence>
<dbReference type="EMBL" id="DYDO01000001">
    <property type="protein sequence ID" value="DBA33240.1"/>
    <property type="molecule type" value="Genomic_DNA"/>
</dbReference>
<evidence type="ECO:0000259" key="18">
    <source>
        <dbReference type="PROSITE" id="PS50835"/>
    </source>
</evidence>
<dbReference type="PRINTS" id="PR01537">
    <property type="entry name" value="INTRLKN1R1F"/>
</dbReference>
<organism evidence="19 20">
    <name type="scientific">Pyxicephalus adspersus</name>
    <name type="common">African bullfrog</name>
    <dbReference type="NCBI Taxonomy" id="30357"/>
    <lineage>
        <taxon>Eukaryota</taxon>
        <taxon>Metazoa</taxon>
        <taxon>Chordata</taxon>
        <taxon>Craniata</taxon>
        <taxon>Vertebrata</taxon>
        <taxon>Euteleostomi</taxon>
        <taxon>Amphibia</taxon>
        <taxon>Batrachia</taxon>
        <taxon>Anura</taxon>
        <taxon>Neobatrachia</taxon>
        <taxon>Ranoidea</taxon>
        <taxon>Pyxicephalidae</taxon>
        <taxon>Pyxicephalinae</taxon>
        <taxon>Pyxicephalus</taxon>
    </lineage>
</organism>
<keyword evidence="5" id="KW-0677">Repeat</keyword>
<keyword evidence="11" id="KW-0675">Receptor</keyword>
<evidence type="ECO:0000256" key="9">
    <source>
        <dbReference type="ARBA" id="ARBA00023136"/>
    </source>
</evidence>
<dbReference type="Gene3D" id="2.60.40.10">
    <property type="entry name" value="Immunoglobulins"/>
    <property type="match status" value="3"/>
</dbReference>
<evidence type="ECO:0000256" key="11">
    <source>
        <dbReference type="ARBA" id="ARBA00023170"/>
    </source>
</evidence>
<sequence>MALLMVHKLSFHEPLLVHKMFGQLLIILFLISPNQSCLPSESEKNIDDEVSNLIYIPNGEPYFINCTHQLAVGDNYTITWFKNGSEISTDTQARIHQDGRYLKFFPGWLEDSGFYSCVLRNDENCFQVALEVDVFQNDNGLCYKNEALYRCFQYLGKPQTLQCPCLPDIVDTTTAQFYWFKDCEPLDVTTDKDKYLITKDLLNIKDMTEQDGGNYMCVTSVIHNGNKYNISRSYNCSIHEAPSEQKFFILHPTGNTIDAELGAPVTVTCQALLSDNPILNWMQNNSFISEYSGDNRVIEGETYNTTTNDGQTVLCQDLIFSSVKKEDYGIEFQCYAQTFSKTDMAFFILKQPDPNFHGFLIAFFVTAVFLIITTIIIVKVFKVDIVLWYRSSCFSYPQQNDGKMYDAYIMYPRNAMRSCTYDMDLFVLKLLPEVLEKECGYRLFIIGRDDLPGQAMADLVDEAISQSRRLIVVLGEVSKIFNLGEDFERKIAMYDVLIRNELKVLLIEMEKISDYTLLPESIKYIKQKQGAVRWKGTFTEASLSSSTRFWKNIRYRMPPAPHHSNKQLDYINIED</sequence>
<evidence type="ECO:0000256" key="2">
    <source>
        <dbReference type="ARBA" id="ARBA00009752"/>
    </source>
</evidence>
<dbReference type="Pfam" id="PF00047">
    <property type="entry name" value="ig"/>
    <property type="match status" value="2"/>
</dbReference>
<reference evidence="19" key="1">
    <citation type="thesis" date="2020" institute="ProQuest LLC" country="789 East Eisenhower Parkway, Ann Arbor, MI, USA">
        <title>Comparative Genomics and Chromosome Evolution.</title>
        <authorList>
            <person name="Mudd A.B."/>
        </authorList>
    </citation>
    <scope>NUCLEOTIDE SEQUENCE</scope>
    <source>
        <strain evidence="19">1538</strain>
        <tissue evidence="19">Blood</tissue>
    </source>
</reference>